<protein>
    <submittedName>
        <fullName evidence="2">Uncharacterized protein</fullName>
    </submittedName>
</protein>
<organism evidence="2 3">
    <name type="scientific">Theobroma cacao</name>
    <name type="common">Cacao</name>
    <name type="synonym">Cocoa</name>
    <dbReference type="NCBI Taxonomy" id="3641"/>
    <lineage>
        <taxon>Eukaryota</taxon>
        <taxon>Viridiplantae</taxon>
        <taxon>Streptophyta</taxon>
        <taxon>Embryophyta</taxon>
        <taxon>Tracheophyta</taxon>
        <taxon>Spermatophyta</taxon>
        <taxon>Magnoliopsida</taxon>
        <taxon>eudicotyledons</taxon>
        <taxon>Gunneridae</taxon>
        <taxon>Pentapetalae</taxon>
        <taxon>rosids</taxon>
        <taxon>malvids</taxon>
        <taxon>Malvales</taxon>
        <taxon>Malvaceae</taxon>
        <taxon>Byttnerioideae</taxon>
        <taxon>Theobroma</taxon>
    </lineage>
</organism>
<sequence length="192" mass="22695">MSTMIASRFIRYGCQGFLVVVLDIQMDVGYMVDVPILGKYVDEFLRELIRLPLKREITFWYHQLRIRGGDIPKTTFHMRYGHYEFLVMSFGLTTALIALMDIMNKVGERRLLGLKIVQETTDKIQFIRERMLMSQSHQKSYADHRCQELEFKVSDHVFLRVSPTKGFLRFGKKGKLSLRYIEPFEIFVKVAW</sequence>
<evidence type="ECO:0000313" key="3">
    <source>
        <dbReference type="Proteomes" id="UP000026915"/>
    </source>
</evidence>
<dbReference type="InParanoid" id="A0A061GHV0"/>
<keyword evidence="1" id="KW-1133">Transmembrane helix</keyword>
<accession>A0A061GHV0</accession>
<dbReference type="InterPro" id="IPR043502">
    <property type="entry name" value="DNA/RNA_pol_sf"/>
</dbReference>
<dbReference type="AlphaFoldDB" id="A0A061GHV0"/>
<evidence type="ECO:0000256" key="1">
    <source>
        <dbReference type="SAM" id="Phobius"/>
    </source>
</evidence>
<dbReference type="Gene3D" id="3.30.70.270">
    <property type="match status" value="1"/>
</dbReference>
<dbReference type="InterPro" id="IPR043128">
    <property type="entry name" value="Rev_trsase/Diguanyl_cyclase"/>
</dbReference>
<feature type="transmembrane region" description="Helical" evidence="1">
    <location>
        <begin position="85"/>
        <end position="103"/>
    </location>
</feature>
<gene>
    <name evidence="2" type="ORF">TCM_028508</name>
</gene>
<dbReference type="SUPFAM" id="SSF56672">
    <property type="entry name" value="DNA/RNA polymerases"/>
    <property type="match status" value="1"/>
</dbReference>
<dbReference type="Gene3D" id="3.10.10.10">
    <property type="entry name" value="HIV Type 1 Reverse Transcriptase, subunit A, domain 1"/>
    <property type="match status" value="1"/>
</dbReference>
<name>A0A061GHV0_THECC</name>
<keyword evidence="1" id="KW-0472">Membrane</keyword>
<dbReference type="InterPro" id="IPR053134">
    <property type="entry name" value="RNA-dir_DNA_polymerase"/>
</dbReference>
<dbReference type="Proteomes" id="UP000026915">
    <property type="component" value="Chromosome 6"/>
</dbReference>
<dbReference type="EMBL" id="CM001884">
    <property type="protein sequence ID" value="EOY26624.1"/>
    <property type="molecule type" value="Genomic_DNA"/>
</dbReference>
<proteinExistence type="predicted"/>
<reference evidence="2 3" key="1">
    <citation type="journal article" date="2013" name="Genome Biol.">
        <title>The genome sequence of the most widely cultivated cacao type and its use to identify candidate genes regulating pod color.</title>
        <authorList>
            <person name="Motamayor J.C."/>
            <person name="Mockaitis K."/>
            <person name="Schmutz J."/>
            <person name="Haiminen N."/>
            <person name="Iii D.L."/>
            <person name="Cornejo O."/>
            <person name="Findley S.D."/>
            <person name="Zheng P."/>
            <person name="Utro F."/>
            <person name="Royaert S."/>
            <person name="Saski C."/>
            <person name="Jenkins J."/>
            <person name="Podicheti R."/>
            <person name="Zhao M."/>
            <person name="Scheffler B.E."/>
            <person name="Stack J.C."/>
            <person name="Feltus F.A."/>
            <person name="Mustiga G.M."/>
            <person name="Amores F."/>
            <person name="Phillips W."/>
            <person name="Marelli J.P."/>
            <person name="May G.D."/>
            <person name="Shapiro H."/>
            <person name="Ma J."/>
            <person name="Bustamante C.D."/>
            <person name="Schnell R.J."/>
            <person name="Main D."/>
            <person name="Gilbert D."/>
            <person name="Parida L."/>
            <person name="Kuhn D.N."/>
        </authorList>
    </citation>
    <scope>NUCLEOTIDE SEQUENCE [LARGE SCALE GENOMIC DNA]</scope>
    <source>
        <strain evidence="3">cv. Matina 1-6</strain>
    </source>
</reference>
<dbReference type="HOGENOM" id="CLU_1417443_0_0_1"/>
<keyword evidence="1" id="KW-0812">Transmembrane</keyword>
<dbReference type="PANTHER" id="PTHR24559:SF444">
    <property type="entry name" value="REVERSE TRANSCRIPTASE DOMAIN-CONTAINING PROTEIN"/>
    <property type="match status" value="1"/>
</dbReference>
<evidence type="ECO:0000313" key="2">
    <source>
        <dbReference type="EMBL" id="EOY26624.1"/>
    </source>
</evidence>
<keyword evidence="3" id="KW-1185">Reference proteome</keyword>
<dbReference type="PANTHER" id="PTHR24559">
    <property type="entry name" value="TRANSPOSON TY3-I GAG-POL POLYPROTEIN"/>
    <property type="match status" value="1"/>
</dbReference>
<dbReference type="eggNOG" id="KOG0017">
    <property type="taxonomic scope" value="Eukaryota"/>
</dbReference>
<dbReference type="Gramene" id="EOY26624">
    <property type="protein sequence ID" value="EOY26624"/>
    <property type="gene ID" value="TCM_028508"/>
</dbReference>
<dbReference type="STRING" id="3641.A0A061GHV0"/>